<dbReference type="GO" id="GO:0005634">
    <property type="term" value="C:nucleus"/>
    <property type="evidence" value="ECO:0007669"/>
    <property type="project" value="UniProtKB-SubCell"/>
</dbReference>
<dbReference type="Proteomes" id="UP001152759">
    <property type="component" value="Chromosome 1"/>
</dbReference>
<organism evidence="4 5">
    <name type="scientific">Bemisia tabaci</name>
    <name type="common">Sweetpotato whitefly</name>
    <name type="synonym">Aleurodes tabaci</name>
    <dbReference type="NCBI Taxonomy" id="7038"/>
    <lineage>
        <taxon>Eukaryota</taxon>
        <taxon>Metazoa</taxon>
        <taxon>Ecdysozoa</taxon>
        <taxon>Arthropoda</taxon>
        <taxon>Hexapoda</taxon>
        <taxon>Insecta</taxon>
        <taxon>Pterygota</taxon>
        <taxon>Neoptera</taxon>
        <taxon>Paraneoptera</taxon>
        <taxon>Hemiptera</taxon>
        <taxon>Sternorrhyncha</taxon>
        <taxon>Aleyrodoidea</taxon>
        <taxon>Aleyrodidae</taxon>
        <taxon>Aleyrodinae</taxon>
        <taxon>Bemisia</taxon>
    </lineage>
</organism>
<dbReference type="GO" id="GO:0003824">
    <property type="term" value="F:catalytic activity"/>
    <property type="evidence" value="ECO:0007669"/>
    <property type="project" value="InterPro"/>
</dbReference>
<dbReference type="Gene3D" id="1.10.340.30">
    <property type="entry name" value="Hypothetical protein, domain 2"/>
    <property type="match status" value="1"/>
</dbReference>
<dbReference type="PANTHER" id="PTHR15074">
    <property type="entry name" value="METHYL-CPG-BINDING PROTEIN"/>
    <property type="match status" value="1"/>
</dbReference>
<evidence type="ECO:0008006" key="6">
    <source>
        <dbReference type="Google" id="ProtNLM"/>
    </source>
</evidence>
<dbReference type="PANTHER" id="PTHR15074:SF0">
    <property type="entry name" value="METHYL-CPG-BINDING DOMAIN PROTEIN 4-LIKE PROTEIN"/>
    <property type="match status" value="1"/>
</dbReference>
<dbReference type="GO" id="GO:0003677">
    <property type="term" value="F:DNA binding"/>
    <property type="evidence" value="ECO:0007669"/>
    <property type="project" value="InterPro"/>
</dbReference>
<evidence type="ECO:0000256" key="1">
    <source>
        <dbReference type="ARBA" id="ARBA00004123"/>
    </source>
</evidence>
<dbReference type="SUPFAM" id="SSF48150">
    <property type="entry name" value="DNA-glycosylase"/>
    <property type="match status" value="1"/>
</dbReference>
<feature type="compositionally biased region" description="Polar residues" evidence="3">
    <location>
        <begin position="1"/>
        <end position="23"/>
    </location>
</feature>
<keyword evidence="2" id="KW-0539">Nucleus</keyword>
<reference evidence="4" key="1">
    <citation type="submission" date="2021-12" db="EMBL/GenBank/DDBJ databases">
        <authorList>
            <person name="King R."/>
        </authorList>
    </citation>
    <scope>NUCLEOTIDE SEQUENCE</scope>
</reference>
<proteinExistence type="predicted"/>
<dbReference type="GO" id="GO:0006281">
    <property type="term" value="P:DNA repair"/>
    <property type="evidence" value="ECO:0007669"/>
    <property type="project" value="InterPro"/>
</dbReference>
<feature type="region of interest" description="Disordered" evidence="3">
    <location>
        <begin position="1"/>
        <end position="85"/>
    </location>
</feature>
<name>A0A9N9ZZ22_BEMTA</name>
<evidence type="ECO:0000313" key="5">
    <source>
        <dbReference type="Proteomes" id="UP001152759"/>
    </source>
</evidence>
<evidence type="ECO:0000256" key="3">
    <source>
        <dbReference type="SAM" id="MobiDB-lite"/>
    </source>
</evidence>
<dbReference type="FunFam" id="1.10.340.30:FF:000042">
    <property type="entry name" value="Methyl-CpG-binding domain protein 4"/>
    <property type="match status" value="1"/>
</dbReference>
<sequence>MGDTTHSIVVSPFFQISSPTDNEPLNDSDETIAKFSNSSCNNESCSSQETPPLTPTSKVKTKTTFSPRYARRPGKKYAAAVKKPAHTKEVKSPYFASELDSSERIKQEEDPSRQRDTWIPPRSPYALIQEDLFANPWQLLIATIFLTKTRAQLAITPLLKFLDKWPTPENLLKANFDEIHEILQPLGLGALRSRTILRFTKEFLEKDWRYPIELYGIGKYGNDSYRMFCVNEWRDVTPTDIPLSKYKVWLTMNEERLGLK</sequence>
<accession>A0A9N9ZZ22</accession>
<evidence type="ECO:0000313" key="4">
    <source>
        <dbReference type="EMBL" id="CAH0380636.1"/>
    </source>
</evidence>
<feature type="compositionally biased region" description="Low complexity" evidence="3">
    <location>
        <begin position="36"/>
        <end position="47"/>
    </location>
</feature>
<protein>
    <recommendedName>
        <fullName evidence="6">Methyl-CpG-binding domain protein 4</fullName>
    </recommendedName>
</protein>
<dbReference type="EMBL" id="OU963862">
    <property type="protein sequence ID" value="CAH0380636.1"/>
    <property type="molecule type" value="Genomic_DNA"/>
</dbReference>
<evidence type="ECO:0000256" key="2">
    <source>
        <dbReference type="ARBA" id="ARBA00023242"/>
    </source>
</evidence>
<dbReference type="InterPro" id="IPR011257">
    <property type="entry name" value="DNA_glycosylase"/>
</dbReference>
<comment type="subcellular location">
    <subcellularLocation>
        <location evidence="1">Nucleus</location>
    </subcellularLocation>
</comment>
<feature type="compositionally biased region" description="Polar residues" evidence="3">
    <location>
        <begin position="48"/>
        <end position="66"/>
    </location>
</feature>
<dbReference type="InterPro" id="IPR045138">
    <property type="entry name" value="MeCP2/MBD4"/>
</dbReference>
<dbReference type="AlphaFoldDB" id="A0A9N9ZZ22"/>
<gene>
    <name evidence="4" type="ORF">BEMITA_LOCUS369</name>
</gene>
<dbReference type="KEGG" id="btab:109040252"/>
<keyword evidence="5" id="KW-1185">Reference proteome</keyword>